<proteinExistence type="inferred from homology"/>
<keyword evidence="5 8" id="KW-0812">Transmembrane</keyword>
<reference evidence="10 11" key="1">
    <citation type="submission" date="2019-01" db="EMBL/GenBank/DDBJ databases">
        <title>Genome sequencing of strain FW100M-8.</title>
        <authorList>
            <person name="Heo J."/>
            <person name="Kim S.-J."/>
            <person name="Kim J.-S."/>
            <person name="Hong S.-B."/>
            <person name="Kwon S.-W."/>
        </authorList>
    </citation>
    <scope>NUCLEOTIDE SEQUENCE [LARGE SCALE GENOMIC DNA]</scope>
    <source>
        <strain evidence="10 11">FW100M-8</strain>
    </source>
</reference>
<evidence type="ECO:0000256" key="1">
    <source>
        <dbReference type="ARBA" id="ARBA00004429"/>
    </source>
</evidence>
<dbReference type="Pfam" id="PF00482">
    <property type="entry name" value="T2SSF"/>
    <property type="match status" value="2"/>
</dbReference>
<dbReference type="Gene3D" id="1.20.81.30">
    <property type="entry name" value="Type II secretion system (T2SS), domain F"/>
    <property type="match status" value="2"/>
</dbReference>
<evidence type="ECO:0000313" key="11">
    <source>
        <dbReference type="Proteomes" id="UP000291259"/>
    </source>
</evidence>
<keyword evidence="3" id="KW-1003">Cell membrane</keyword>
<evidence type="ECO:0000256" key="7">
    <source>
        <dbReference type="ARBA" id="ARBA00023136"/>
    </source>
</evidence>
<dbReference type="OrthoDB" id="9805682at2"/>
<dbReference type="InterPro" id="IPR003004">
    <property type="entry name" value="GspF/PilC"/>
</dbReference>
<dbReference type="AlphaFoldDB" id="A0A4P6FIA8"/>
<comment type="similarity">
    <text evidence="2">Belongs to the GSP F family.</text>
</comment>
<dbReference type="InterPro" id="IPR042094">
    <property type="entry name" value="T2SS_GspF_sf"/>
</dbReference>
<evidence type="ECO:0000256" key="6">
    <source>
        <dbReference type="ARBA" id="ARBA00022989"/>
    </source>
</evidence>
<dbReference type="GO" id="GO:0005886">
    <property type="term" value="C:plasma membrane"/>
    <property type="evidence" value="ECO:0007669"/>
    <property type="project" value="UniProtKB-SubCell"/>
</dbReference>
<dbReference type="Proteomes" id="UP000291259">
    <property type="component" value="Chromosome"/>
</dbReference>
<evidence type="ECO:0000313" key="10">
    <source>
        <dbReference type="EMBL" id="QAY74903.1"/>
    </source>
</evidence>
<comment type="subcellular location">
    <subcellularLocation>
        <location evidence="1">Cell inner membrane</location>
        <topology evidence="1">Multi-pass membrane protein</topology>
    </subcellularLocation>
</comment>
<dbReference type="InterPro" id="IPR018076">
    <property type="entry name" value="T2SS_GspF_dom"/>
</dbReference>
<evidence type="ECO:0000256" key="2">
    <source>
        <dbReference type="ARBA" id="ARBA00005745"/>
    </source>
</evidence>
<dbReference type="PRINTS" id="PR00812">
    <property type="entry name" value="BCTERIALGSPF"/>
</dbReference>
<dbReference type="PANTHER" id="PTHR30012:SF0">
    <property type="entry name" value="TYPE II SECRETION SYSTEM PROTEIN F-RELATED"/>
    <property type="match status" value="1"/>
</dbReference>
<organism evidence="10 11">
    <name type="scientific">Agromyces protaetiae</name>
    <dbReference type="NCBI Taxonomy" id="2509455"/>
    <lineage>
        <taxon>Bacteria</taxon>
        <taxon>Bacillati</taxon>
        <taxon>Actinomycetota</taxon>
        <taxon>Actinomycetes</taxon>
        <taxon>Micrococcales</taxon>
        <taxon>Microbacteriaceae</taxon>
        <taxon>Agromyces</taxon>
    </lineage>
</organism>
<evidence type="ECO:0000256" key="3">
    <source>
        <dbReference type="ARBA" id="ARBA00022475"/>
    </source>
</evidence>
<evidence type="ECO:0000256" key="4">
    <source>
        <dbReference type="ARBA" id="ARBA00022519"/>
    </source>
</evidence>
<feature type="transmembrane region" description="Helical" evidence="8">
    <location>
        <begin position="343"/>
        <end position="370"/>
    </location>
</feature>
<accession>A0A4P6FIA8</accession>
<keyword evidence="4" id="KW-0997">Cell inner membrane</keyword>
<protein>
    <submittedName>
        <fullName evidence="10">Type II secretion system F family protein</fullName>
    </submittedName>
</protein>
<name>A0A4P6FIA8_9MICO</name>
<keyword evidence="7 8" id="KW-0472">Membrane</keyword>
<dbReference type="EMBL" id="CP035491">
    <property type="protein sequence ID" value="QAY74903.1"/>
    <property type="molecule type" value="Genomic_DNA"/>
</dbReference>
<feature type="transmembrane region" description="Helical" evidence="8">
    <location>
        <begin position="182"/>
        <end position="205"/>
    </location>
</feature>
<keyword evidence="6 8" id="KW-1133">Transmembrane helix</keyword>
<sequence length="373" mass="39432">MGLSPVSIEEAPAGTGLNREINIGGPARVKLKDLAVSSRQFATMVGAGLSITRTLSVLEEQTASKPLKEILGKVRSDVEGGSSVSDAMAKHPKTFPPLMVNMVRAGETGGFLDRALSSVADNFEKEVKLRAAIRAAMTYPVIVLIMAVLAVIAMLLFIVPIFADMFAGLGAELPWPTQVLVVASQAAVWVIPALAILAIIFAIWWSRNKNTPSVRKFVDPIKLKVPVFGSLARKIAIARFARGLSDMTGAGVPILQSLKIVGDTSGNWVIENALDRVAESVRQGQSIAGPLATESAFPPMVVQMIAVGEDSGALEPMLDKVADFYEDEVETASAQLTATIEPLLIAILGVVVGGMVIALYMPIFTIATAVQGS</sequence>
<dbReference type="PANTHER" id="PTHR30012">
    <property type="entry name" value="GENERAL SECRETION PATHWAY PROTEIN"/>
    <property type="match status" value="1"/>
</dbReference>
<feature type="transmembrane region" description="Helical" evidence="8">
    <location>
        <begin position="138"/>
        <end position="162"/>
    </location>
</feature>
<evidence type="ECO:0000259" key="9">
    <source>
        <dbReference type="Pfam" id="PF00482"/>
    </source>
</evidence>
<feature type="domain" description="Type II secretion system protein GspF" evidence="9">
    <location>
        <begin position="240"/>
        <end position="362"/>
    </location>
</feature>
<feature type="domain" description="Type II secretion system protein GspF" evidence="9">
    <location>
        <begin position="38"/>
        <end position="160"/>
    </location>
</feature>
<dbReference type="FunFam" id="1.20.81.30:FF:000001">
    <property type="entry name" value="Type II secretion system protein F"/>
    <property type="match status" value="2"/>
</dbReference>
<evidence type="ECO:0000256" key="5">
    <source>
        <dbReference type="ARBA" id="ARBA00022692"/>
    </source>
</evidence>
<keyword evidence="11" id="KW-1185">Reference proteome</keyword>
<gene>
    <name evidence="10" type="ORF">ET445_06975</name>
</gene>
<evidence type="ECO:0000256" key="8">
    <source>
        <dbReference type="SAM" id="Phobius"/>
    </source>
</evidence>
<dbReference type="KEGG" id="agf:ET445_06975"/>